<dbReference type="Pfam" id="PF00583">
    <property type="entry name" value="Acetyltransf_1"/>
    <property type="match status" value="1"/>
</dbReference>
<dbReference type="PANTHER" id="PTHR47370:SF4">
    <property type="entry name" value="N-ACETYLTRANSFERASE HLS1-LIKE-RELATED"/>
    <property type="match status" value="1"/>
</dbReference>
<dbReference type="EMBL" id="CAUOFW020001502">
    <property type="protein sequence ID" value="CAK9145656.1"/>
    <property type="molecule type" value="Genomic_DNA"/>
</dbReference>
<comment type="caution">
    <text evidence="2">The sequence shown here is derived from an EMBL/GenBank/DDBJ whole genome shotgun (WGS) entry which is preliminary data.</text>
</comment>
<dbReference type="Gene3D" id="3.40.630.30">
    <property type="match status" value="1"/>
</dbReference>
<keyword evidence="3" id="KW-1185">Reference proteome</keyword>
<evidence type="ECO:0000313" key="3">
    <source>
        <dbReference type="Proteomes" id="UP001642360"/>
    </source>
</evidence>
<dbReference type="Proteomes" id="UP001642360">
    <property type="component" value="Unassembled WGS sequence"/>
</dbReference>
<dbReference type="InterPro" id="IPR016181">
    <property type="entry name" value="Acyl_CoA_acyltransferase"/>
</dbReference>
<gene>
    <name evidence="2" type="ORF">ILEXP_LOCUS13476</name>
</gene>
<dbReference type="AlphaFoldDB" id="A0ABC8RL18"/>
<protein>
    <recommendedName>
        <fullName evidence="1">N-acetyltransferase domain-containing protein</fullName>
    </recommendedName>
</protein>
<dbReference type="InterPro" id="IPR000182">
    <property type="entry name" value="GNAT_dom"/>
</dbReference>
<dbReference type="InterPro" id="IPR052810">
    <property type="entry name" value="Plant_NAT"/>
</dbReference>
<evidence type="ECO:0000313" key="2">
    <source>
        <dbReference type="EMBL" id="CAK9145656.1"/>
    </source>
</evidence>
<evidence type="ECO:0000259" key="1">
    <source>
        <dbReference type="PROSITE" id="PS51186"/>
    </source>
</evidence>
<accession>A0ABC8RL18</accession>
<dbReference type="CDD" id="cd04301">
    <property type="entry name" value="NAT_SF"/>
    <property type="match status" value="1"/>
</dbReference>
<feature type="domain" description="N-acetyltransferase" evidence="1">
    <location>
        <begin position="11"/>
        <end position="167"/>
    </location>
</feature>
<reference evidence="2 3" key="1">
    <citation type="submission" date="2024-02" db="EMBL/GenBank/DDBJ databases">
        <authorList>
            <person name="Vignale AGUSTIN F."/>
            <person name="Sosa J E."/>
            <person name="Modenutti C."/>
        </authorList>
    </citation>
    <scope>NUCLEOTIDE SEQUENCE [LARGE SCALE GENOMIC DNA]</scope>
</reference>
<dbReference type="SUPFAM" id="SSF55729">
    <property type="entry name" value="Acyl-CoA N-acyltransferases (Nat)"/>
    <property type="match status" value="1"/>
</dbReference>
<name>A0ABC8RL18_9AQUA</name>
<dbReference type="PANTHER" id="PTHR47370">
    <property type="entry name" value="ACYL-COA N-ACYLTRANSFERASES (NAT) SUPERFAMILY PROTEIN"/>
    <property type="match status" value="1"/>
</dbReference>
<dbReference type="PROSITE" id="PS51186">
    <property type="entry name" value="GNAT"/>
    <property type="match status" value="1"/>
</dbReference>
<sequence length="433" mass="49020">MNEIENIRNKILVREFNERRDIEAVKKLEKNCSIGSKKGISMFTNMMNDPLCRIRLYPVHVMLVAEMLKNGKLVGMVRGCIKLAGTGFGGRQVRLGCILGLRVSPRSRRMRIGLQLVQSIEEWLMRNGAQYFFLATEEKNIASTNLFTIRCSYVQFSSLVIYIQPVISSHAEDLSDQDIKIEKLSVDQAISFYKNNLKCKNVYPADIDAIFKESLSLGTWVSYIKEGSSNGFSNNNSNSVHETPEMYAVLPSHVEILFSRLEGLSTNKDDTKNRTPSSWAIFSIWNTCEAYKLQVRRSSHPLKAFHGKLDHARSKIFPCLKLPPISDSSSIEKPFGFLFLYGLHGEGERVGALMKSVWSFASRLAKNVSDCKAIVTELGLSDPLREPVHLRSSMSCINDLWYIKKVNDPSDDDEEDLTVIRPVGNVFVDPRDF</sequence>
<proteinExistence type="predicted"/>
<organism evidence="2 3">
    <name type="scientific">Ilex paraguariensis</name>
    <name type="common">yerba mate</name>
    <dbReference type="NCBI Taxonomy" id="185542"/>
    <lineage>
        <taxon>Eukaryota</taxon>
        <taxon>Viridiplantae</taxon>
        <taxon>Streptophyta</taxon>
        <taxon>Embryophyta</taxon>
        <taxon>Tracheophyta</taxon>
        <taxon>Spermatophyta</taxon>
        <taxon>Magnoliopsida</taxon>
        <taxon>eudicotyledons</taxon>
        <taxon>Gunneridae</taxon>
        <taxon>Pentapetalae</taxon>
        <taxon>asterids</taxon>
        <taxon>campanulids</taxon>
        <taxon>Aquifoliales</taxon>
        <taxon>Aquifoliaceae</taxon>
        <taxon>Ilex</taxon>
    </lineage>
</organism>